<keyword evidence="4" id="KW-1185">Reference proteome</keyword>
<dbReference type="AlphaFoldDB" id="A0A2T0VHE2"/>
<protein>
    <submittedName>
        <fullName evidence="3">Uncharacterized protein (DUF58 family)</fullName>
    </submittedName>
</protein>
<keyword evidence="1" id="KW-1133">Transmembrane helix</keyword>
<proteinExistence type="predicted"/>
<feature type="domain" description="DUF58" evidence="2">
    <location>
        <begin position="256"/>
        <end position="335"/>
    </location>
</feature>
<dbReference type="InterPro" id="IPR002881">
    <property type="entry name" value="DUF58"/>
</dbReference>
<dbReference type="PANTHER" id="PTHR34351">
    <property type="entry name" value="SLR1927 PROTEIN-RELATED"/>
    <property type="match status" value="1"/>
</dbReference>
<keyword evidence="1" id="KW-0472">Membrane</keyword>
<feature type="transmembrane region" description="Helical" evidence="1">
    <location>
        <begin position="89"/>
        <end position="113"/>
    </location>
</feature>
<dbReference type="PANTHER" id="PTHR34351:SF1">
    <property type="entry name" value="SLR1927 PROTEIN"/>
    <property type="match status" value="1"/>
</dbReference>
<dbReference type="Pfam" id="PF01882">
    <property type="entry name" value="DUF58"/>
    <property type="match status" value="1"/>
</dbReference>
<dbReference type="Proteomes" id="UP000237983">
    <property type="component" value="Unassembled WGS sequence"/>
</dbReference>
<evidence type="ECO:0000313" key="3">
    <source>
        <dbReference type="EMBL" id="PRY69620.1"/>
    </source>
</evidence>
<dbReference type="EMBL" id="PVTL01000002">
    <property type="protein sequence ID" value="PRY69620.1"/>
    <property type="molecule type" value="Genomic_DNA"/>
</dbReference>
<name>A0A2T0VHE2_9MICO</name>
<keyword evidence="1" id="KW-0812">Transmembrane</keyword>
<dbReference type="RefSeq" id="WP_181243243.1">
    <property type="nucleotide sequence ID" value="NZ_PVTL01000002.1"/>
</dbReference>
<reference evidence="3 4" key="1">
    <citation type="submission" date="2018-03" db="EMBL/GenBank/DDBJ databases">
        <title>Genomic Encyclopedia of Type Strains, Phase III (KMG-III): the genomes of soil and plant-associated and newly described type strains.</title>
        <authorList>
            <person name="Whitman W."/>
        </authorList>
    </citation>
    <scope>NUCLEOTIDE SEQUENCE [LARGE SCALE GENOMIC DNA]</scope>
    <source>
        <strain evidence="3 4">CGMCC 1.12484</strain>
    </source>
</reference>
<sequence>MNTRTRTRALTRSLGDSAFATEGLTNARTRIVGARTGLLADAIVGSVRIFRIARAAMGTAGQHLAAVVTPVGWALLLLVPVGFLTGYGFGWIELVVAAWAGLVLLCLAALYLISSAPLDVDLSLVSVRVAVGDDASGHVVVRNPRRVQLRGANLEVPMGHGLIEIALPPLAHNGQYRREFAVPTVRRGVVPIGPARSIRADPVGLVRREQSWTQTASLFVHPRTVAIPSMSSGLVRDLEGNPTRDLSTSDMSFHALREYQPGDERRSIHWKSTAKTGVHMVRQFEETRRSHLLVALSLANGDYATDDEFEMAVSVAASLGARAIRDTRDVTVAVSAATPEFATRKVFAVTPLPTLSRARLLDALAAVDRAAAALAIVDVARVASDQVVGVSVAFLVCGSPVNSSQLRAASAKFPPGVETVAIVCDPESVPGVRALAGLTVFTIGYLEDLKAFLARSAAA</sequence>
<gene>
    <name evidence="3" type="ORF">B0I08_102297</name>
</gene>
<evidence type="ECO:0000259" key="2">
    <source>
        <dbReference type="Pfam" id="PF01882"/>
    </source>
</evidence>
<evidence type="ECO:0000313" key="4">
    <source>
        <dbReference type="Proteomes" id="UP000237983"/>
    </source>
</evidence>
<accession>A0A2T0VHE2</accession>
<organism evidence="3 4">
    <name type="scientific">Glaciihabitans tibetensis</name>
    <dbReference type="NCBI Taxonomy" id="1266600"/>
    <lineage>
        <taxon>Bacteria</taxon>
        <taxon>Bacillati</taxon>
        <taxon>Actinomycetota</taxon>
        <taxon>Actinomycetes</taxon>
        <taxon>Micrococcales</taxon>
        <taxon>Microbacteriaceae</taxon>
        <taxon>Glaciihabitans</taxon>
    </lineage>
</organism>
<comment type="caution">
    <text evidence="3">The sequence shown here is derived from an EMBL/GenBank/DDBJ whole genome shotgun (WGS) entry which is preliminary data.</text>
</comment>
<evidence type="ECO:0000256" key="1">
    <source>
        <dbReference type="SAM" id="Phobius"/>
    </source>
</evidence>
<feature type="transmembrane region" description="Helical" evidence="1">
    <location>
        <begin position="64"/>
        <end position="83"/>
    </location>
</feature>